<gene>
    <name evidence="7" type="ORF">GLYMA_20G229200</name>
</gene>
<reference evidence="8" key="2">
    <citation type="submission" date="2018-02" db="UniProtKB">
        <authorList>
            <consortium name="EnsemblPlants"/>
        </authorList>
    </citation>
    <scope>IDENTIFICATION</scope>
    <source>
        <strain evidence="8">Williams 82</strain>
    </source>
</reference>
<dbReference type="AlphaFoldDB" id="K7N556"/>
<evidence type="ECO:0000256" key="4">
    <source>
        <dbReference type="PROSITE-ProRule" id="PRU00176"/>
    </source>
</evidence>
<dbReference type="PROSITE" id="PS50102">
    <property type="entry name" value="RRM"/>
    <property type="match status" value="1"/>
</dbReference>
<dbReference type="Proteomes" id="UP000008827">
    <property type="component" value="Chromosome 20"/>
</dbReference>
<dbReference type="InterPro" id="IPR050907">
    <property type="entry name" value="SRSF"/>
</dbReference>
<evidence type="ECO:0000256" key="5">
    <source>
        <dbReference type="SAM" id="MobiDB-lite"/>
    </source>
</evidence>
<dbReference type="Pfam" id="PF00076">
    <property type="entry name" value="RRM_1"/>
    <property type="match status" value="1"/>
</dbReference>
<dbReference type="GO" id="GO:0006397">
    <property type="term" value="P:mRNA processing"/>
    <property type="evidence" value="ECO:0007669"/>
    <property type="project" value="UniProtKB-KW"/>
</dbReference>
<accession>K7N556</accession>
<sequence length="244" mass="28801">MSRERNSGWERVRSRGKAIERDRVSFNEDPRWTHAGNRDGQQQGYNRANWRDKKDISSFYFTRFSEDVTEKDLWYHFKKWGDVRETFISKQKNKNGRRYGFARFKGVKDVHKLERQLDQIVIGGQKLYVNIPKMGERWRERMNDAGGSGWRRVLVLLLGEMESSLRTGHRLAWVQCWGISLLAWETTYIQKILAAIGDMVEVDDDVDKVRKVDRAKVLIRTPWSPTIQHTISVYIGGGRCTRYR</sequence>
<name>K7N556_SOYBN</name>
<dbReference type="SMART" id="SM00360">
    <property type="entry name" value="RRM"/>
    <property type="match status" value="1"/>
</dbReference>
<keyword evidence="1" id="KW-0507">mRNA processing</keyword>
<dbReference type="GO" id="GO:0005681">
    <property type="term" value="C:spliceosomal complex"/>
    <property type="evidence" value="ECO:0007669"/>
    <property type="project" value="UniProtKB-KW"/>
</dbReference>
<reference evidence="7 8" key="1">
    <citation type="journal article" date="2010" name="Nature">
        <title>Genome sequence of the palaeopolyploid soybean.</title>
        <authorList>
            <person name="Schmutz J."/>
            <person name="Cannon S.B."/>
            <person name="Schlueter J."/>
            <person name="Ma J."/>
            <person name="Mitros T."/>
            <person name="Nelson W."/>
            <person name="Hyten D.L."/>
            <person name="Song Q."/>
            <person name="Thelen J.J."/>
            <person name="Cheng J."/>
            <person name="Xu D."/>
            <person name="Hellsten U."/>
            <person name="May G.D."/>
            <person name="Yu Y."/>
            <person name="Sakurai T."/>
            <person name="Umezawa T."/>
            <person name="Bhattacharyya M.K."/>
            <person name="Sandhu D."/>
            <person name="Valliyodan B."/>
            <person name="Lindquist E."/>
            <person name="Peto M."/>
            <person name="Grant D."/>
            <person name="Shu S."/>
            <person name="Goodstein D."/>
            <person name="Barry K."/>
            <person name="Futrell-Griggs M."/>
            <person name="Abernathy B."/>
            <person name="Du J."/>
            <person name="Tian Z."/>
            <person name="Zhu L."/>
            <person name="Gill N."/>
            <person name="Joshi T."/>
            <person name="Libault M."/>
            <person name="Sethuraman A."/>
            <person name="Zhang X.-C."/>
            <person name="Shinozaki K."/>
            <person name="Nguyen H.T."/>
            <person name="Wing R.A."/>
            <person name="Cregan P."/>
            <person name="Specht J."/>
            <person name="Grimwood J."/>
            <person name="Rokhsar D."/>
            <person name="Stacey G."/>
            <person name="Shoemaker R.C."/>
            <person name="Jackson S.A."/>
        </authorList>
    </citation>
    <scope>NUCLEOTIDE SEQUENCE</scope>
    <source>
        <strain evidence="8">cv. Williams 82</strain>
        <tissue evidence="7">Callus</tissue>
    </source>
</reference>
<feature type="compositionally biased region" description="Basic and acidic residues" evidence="5">
    <location>
        <begin position="20"/>
        <end position="32"/>
    </location>
</feature>
<protein>
    <recommendedName>
        <fullName evidence="6">RRM domain-containing protein</fullName>
    </recommendedName>
</protein>
<dbReference type="InterPro" id="IPR012677">
    <property type="entry name" value="Nucleotide-bd_a/b_plait_sf"/>
</dbReference>
<evidence type="ECO:0000313" key="9">
    <source>
        <dbReference type="Proteomes" id="UP000008827"/>
    </source>
</evidence>
<dbReference type="FunFam" id="3.30.70.330:FF:001829">
    <property type="match status" value="1"/>
</dbReference>
<dbReference type="GO" id="GO:0003729">
    <property type="term" value="F:mRNA binding"/>
    <property type="evidence" value="ECO:0000318"/>
    <property type="project" value="GO_Central"/>
</dbReference>
<evidence type="ECO:0000256" key="2">
    <source>
        <dbReference type="ARBA" id="ARBA00022728"/>
    </source>
</evidence>
<evidence type="ECO:0000313" key="7">
    <source>
        <dbReference type="EMBL" id="KRG92770.1"/>
    </source>
</evidence>
<keyword evidence="4" id="KW-0694">RNA-binding</keyword>
<dbReference type="HOGENOM" id="CLU_1139702_0_0_1"/>
<dbReference type="InParanoid" id="K7N556"/>
<proteinExistence type="predicted"/>
<dbReference type="STRING" id="3847.K7N556"/>
<dbReference type="PaxDb" id="3847-GLYMA20G37306.1"/>
<dbReference type="OMA" id="DMESSSW"/>
<dbReference type="EMBL" id="CM000853">
    <property type="protein sequence ID" value="KRG92770.1"/>
    <property type="molecule type" value="Genomic_DNA"/>
</dbReference>
<dbReference type="GO" id="GO:0016607">
    <property type="term" value="C:nuclear speck"/>
    <property type="evidence" value="ECO:0000318"/>
    <property type="project" value="GO_Central"/>
</dbReference>
<dbReference type="Gene3D" id="3.30.70.330">
    <property type="match status" value="1"/>
</dbReference>
<evidence type="ECO:0000313" key="8">
    <source>
        <dbReference type="EnsemblPlants" id="KRG92770"/>
    </source>
</evidence>
<dbReference type="CDD" id="cd00590">
    <property type="entry name" value="RRM_SF"/>
    <property type="match status" value="1"/>
</dbReference>
<evidence type="ECO:0000259" key="6">
    <source>
        <dbReference type="PROSITE" id="PS50102"/>
    </source>
</evidence>
<organism evidence="7">
    <name type="scientific">Glycine max</name>
    <name type="common">Soybean</name>
    <name type="synonym">Glycine hispida</name>
    <dbReference type="NCBI Taxonomy" id="3847"/>
    <lineage>
        <taxon>Eukaryota</taxon>
        <taxon>Viridiplantae</taxon>
        <taxon>Streptophyta</taxon>
        <taxon>Embryophyta</taxon>
        <taxon>Tracheophyta</taxon>
        <taxon>Spermatophyta</taxon>
        <taxon>Magnoliopsida</taxon>
        <taxon>eudicotyledons</taxon>
        <taxon>Gunneridae</taxon>
        <taxon>Pentapetalae</taxon>
        <taxon>rosids</taxon>
        <taxon>fabids</taxon>
        <taxon>Fabales</taxon>
        <taxon>Fabaceae</taxon>
        <taxon>Papilionoideae</taxon>
        <taxon>50 kb inversion clade</taxon>
        <taxon>NPAAA clade</taxon>
        <taxon>indigoferoid/millettioid clade</taxon>
        <taxon>Phaseoleae</taxon>
        <taxon>Glycine</taxon>
        <taxon>Glycine subgen. Soja</taxon>
    </lineage>
</organism>
<dbReference type="PANTHER" id="PTHR23147">
    <property type="entry name" value="SERINE/ARGININE RICH SPLICING FACTOR"/>
    <property type="match status" value="1"/>
</dbReference>
<keyword evidence="9" id="KW-1185">Reference proteome</keyword>
<dbReference type="InterPro" id="IPR035979">
    <property type="entry name" value="RBD_domain_sf"/>
</dbReference>
<feature type="region of interest" description="Disordered" evidence="5">
    <location>
        <begin position="20"/>
        <end position="47"/>
    </location>
</feature>
<dbReference type="EnsemblPlants" id="KRG92770">
    <property type="protein sequence ID" value="KRG92770"/>
    <property type="gene ID" value="GLYMA_20G229200"/>
</dbReference>
<keyword evidence="2" id="KW-0747">Spliceosome</keyword>
<evidence type="ECO:0000256" key="1">
    <source>
        <dbReference type="ARBA" id="ARBA00022664"/>
    </source>
</evidence>
<feature type="domain" description="RRM" evidence="6">
    <location>
        <begin position="57"/>
        <end position="134"/>
    </location>
</feature>
<evidence type="ECO:0000256" key="3">
    <source>
        <dbReference type="ARBA" id="ARBA00023187"/>
    </source>
</evidence>
<keyword evidence="3" id="KW-0508">mRNA splicing</keyword>
<dbReference type="GO" id="GO:0008380">
    <property type="term" value="P:RNA splicing"/>
    <property type="evidence" value="ECO:0007669"/>
    <property type="project" value="UniProtKB-KW"/>
</dbReference>
<dbReference type="Gramene" id="KRG92770">
    <property type="protein sequence ID" value="KRG92770"/>
    <property type="gene ID" value="GLYMA_20G229200"/>
</dbReference>
<dbReference type="InterPro" id="IPR000504">
    <property type="entry name" value="RRM_dom"/>
</dbReference>
<dbReference type="GO" id="GO:0000381">
    <property type="term" value="P:regulation of alternative mRNA splicing, via spliceosome"/>
    <property type="evidence" value="ECO:0000318"/>
    <property type="project" value="GO_Central"/>
</dbReference>
<dbReference type="SUPFAM" id="SSF54928">
    <property type="entry name" value="RNA-binding domain, RBD"/>
    <property type="match status" value="1"/>
</dbReference>
<reference evidence="7" key="3">
    <citation type="submission" date="2018-07" db="EMBL/GenBank/DDBJ databases">
        <title>WGS assembly of Glycine max.</title>
        <authorList>
            <person name="Schmutz J."/>
            <person name="Cannon S."/>
            <person name="Schlueter J."/>
            <person name="Ma J."/>
            <person name="Mitros T."/>
            <person name="Nelson W."/>
            <person name="Hyten D."/>
            <person name="Song Q."/>
            <person name="Thelen J."/>
            <person name="Cheng J."/>
            <person name="Xu D."/>
            <person name="Hellsten U."/>
            <person name="May G."/>
            <person name="Yu Y."/>
            <person name="Sakurai T."/>
            <person name="Umezawa T."/>
            <person name="Bhattacharyya M."/>
            <person name="Sandhu D."/>
            <person name="Valliyodan B."/>
            <person name="Lindquist E."/>
            <person name="Peto M."/>
            <person name="Grant D."/>
            <person name="Shu S."/>
            <person name="Goodstein D."/>
            <person name="Barry K."/>
            <person name="Futrell-Griggs M."/>
            <person name="Abernathy B."/>
            <person name="Du J."/>
            <person name="Tian Z."/>
            <person name="Zhu L."/>
            <person name="Gill N."/>
            <person name="Joshi T."/>
            <person name="Libault M."/>
            <person name="Sethuraman A."/>
            <person name="Zhang X."/>
            <person name="Shinozaki K."/>
            <person name="Nguyen H."/>
            <person name="Wing R."/>
            <person name="Cregan P."/>
            <person name="Specht J."/>
            <person name="Grimwood J."/>
            <person name="Rokhsar D."/>
            <person name="Stacey G."/>
            <person name="Shoemaker R."/>
            <person name="Jackson S."/>
        </authorList>
    </citation>
    <scope>NUCLEOTIDE SEQUENCE</scope>
    <source>
        <tissue evidence="7">Callus</tissue>
    </source>
</reference>